<feature type="compositionally biased region" description="Basic and acidic residues" evidence="1">
    <location>
        <begin position="7"/>
        <end position="37"/>
    </location>
</feature>
<reference evidence="2 3" key="1">
    <citation type="submission" date="2018-05" db="EMBL/GenBank/DDBJ databases">
        <title>Brachybacterium sp. M1HQ-2T, whole genome shotgun sequence.</title>
        <authorList>
            <person name="Tuo L."/>
        </authorList>
    </citation>
    <scope>NUCLEOTIDE SEQUENCE [LARGE SCALE GENOMIC DNA]</scope>
    <source>
        <strain evidence="2 3">M1HQ-2</strain>
    </source>
</reference>
<feature type="region of interest" description="Disordered" evidence="1">
    <location>
        <begin position="1"/>
        <end position="62"/>
    </location>
</feature>
<dbReference type="Proteomes" id="UP000245590">
    <property type="component" value="Unassembled WGS sequence"/>
</dbReference>
<evidence type="ECO:0000313" key="3">
    <source>
        <dbReference type="Proteomes" id="UP000245590"/>
    </source>
</evidence>
<evidence type="ECO:0000313" key="2">
    <source>
        <dbReference type="EMBL" id="PWH07836.1"/>
    </source>
</evidence>
<dbReference type="AlphaFoldDB" id="A0A2U2RPQ2"/>
<gene>
    <name evidence="2" type="ORF">DEO23_04305</name>
</gene>
<accession>A0A2U2RPQ2</accession>
<keyword evidence="3" id="KW-1185">Reference proteome</keyword>
<organism evidence="2 3">
    <name type="scientific">Brachybacterium endophyticum</name>
    <dbReference type="NCBI Taxonomy" id="2182385"/>
    <lineage>
        <taxon>Bacteria</taxon>
        <taxon>Bacillati</taxon>
        <taxon>Actinomycetota</taxon>
        <taxon>Actinomycetes</taxon>
        <taxon>Micrococcales</taxon>
        <taxon>Dermabacteraceae</taxon>
        <taxon>Brachybacterium</taxon>
    </lineage>
</organism>
<protein>
    <submittedName>
        <fullName evidence="2">Uncharacterized protein</fullName>
    </submittedName>
</protein>
<evidence type="ECO:0000256" key="1">
    <source>
        <dbReference type="SAM" id="MobiDB-lite"/>
    </source>
</evidence>
<feature type="compositionally biased region" description="Polar residues" evidence="1">
    <location>
        <begin position="52"/>
        <end position="62"/>
    </location>
</feature>
<sequence>MGQGAVDRGRDPQGLRGQTDREPVGARRQRLEVRVEGLDVQDGARGIDPAQGVTQSTGDHDA</sequence>
<name>A0A2U2RPQ2_9MICO</name>
<dbReference type="EMBL" id="QFKX01000001">
    <property type="protein sequence ID" value="PWH07836.1"/>
    <property type="molecule type" value="Genomic_DNA"/>
</dbReference>
<comment type="caution">
    <text evidence="2">The sequence shown here is derived from an EMBL/GenBank/DDBJ whole genome shotgun (WGS) entry which is preliminary data.</text>
</comment>
<proteinExistence type="predicted"/>